<protein>
    <recommendedName>
        <fullName evidence="2">C2H2-type domain-containing protein</fullName>
    </recommendedName>
</protein>
<evidence type="ECO:0000259" key="2">
    <source>
        <dbReference type="PROSITE" id="PS50157"/>
    </source>
</evidence>
<dbReference type="PANTHER" id="PTHR31681">
    <property type="entry name" value="C2H2-LIKE ZINC FINGER PROTEIN"/>
    <property type="match status" value="1"/>
</dbReference>
<keyword evidence="1" id="KW-0863">Zinc-finger</keyword>
<evidence type="ECO:0000313" key="3">
    <source>
        <dbReference type="EMBL" id="PPS18764.1"/>
    </source>
</evidence>
<dbReference type="Proteomes" id="UP000239757">
    <property type="component" value="Unassembled WGS sequence"/>
</dbReference>
<dbReference type="SUPFAM" id="SSF56399">
    <property type="entry name" value="ADP-ribosylation"/>
    <property type="match status" value="1"/>
</dbReference>
<reference evidence="3 4" key="1">
    <citation type="submission" date="2015-01" db="EMBL/GenBank/DDBJ databases">
        <title>Genome of allotetraploid Gossypium barbadense reveals genomic plasticity and fiber elongation in cotton evolution.</title>
        <authorList>
            <person name="Chen X."/>
            <person name="Liu X."/>
            <person name="Zhao B."/>
            <person name="Zheng H."/>
            <person name="Hu Y."/>
            <person name="Lu G."/>
            <person name="Yang C."/>
            <person name="Chen J."/>
            <person name="Shan C."/>
            <person name="Zhang L."/>
            <person name="Zhou Y."/>
            <person name="Wang L."/>
            <person name="Guo W."/>
            <person name="Bai Y."/>
            <person name="Ruan J."/>
            <person name="Shangguan X."/>
            <person name="Mao Y."/>
            <person name="Jiang J."/>
            <person name="Zhu Y."/>
            <person name="Lei J."/>
            <person name="Kang H."/>
            <person name="Chen S."/>
            <person name="He X."/>
            <person name="Wang R."/>
            <person name="Wang Y."/>
            <person name="Chen J."/>
            <person name="Wang L."/>
            <person name="Yu S."/>
            <person name="Wang B."/>
            <person name="Wei J."/>
            <person name="Song S."/>
            <person name="Lu X."/>
            <person name="Gao Z."/>
            <person name="Gu W."/>
            <person name="Deng X."/>
            <person name="Ma D."/>
            <person name="Wang S."/>
            <person name="Liang W."/>
            <person name="Fang L."/>
            <person name="Cai C."/>
            <person name="Zhu X."/>
            <person name="Zhou B."/>
            <person name="Zhang Y."/>
            <person name="Chen Z."/>
            <person name="Xu S."/>
            <person name="Zhu R."/>
            <person name="Wang S."/>
            <person name="Zhang T."/>
            <person name="Zhao G."/>
        </authorList>
    </citation>
    <scope>NUCLEOTIDE SEQUENCE [LARGE SCALE GENOMIC DNA]</scope>
    <source>
        <strain evidence="4">cv. Xinhai21</strain>
        <tissue evidence="3">Leaf</tissue>
    </source>
</reference>
<dbReference type="Gene3D" id="3.90.228.10">
    <property type="match status" value="1"/>
</dbReference>
<keyword evidence="1" id="KW-0479">Metal-binding</keyword>
<evidence type="ECO:0000256" key="1">
    <source>
        <dbReference type="PROSITE-ProRule" id="PRU00042"/>
    </source>
</evidence>
<dbReference type="EMBL" id="KZ662811">
    <property type="protein sequence ID" value="PPS18764.1"/>
    <property type="molecule type" value="Genomic_DNA"/>
</dbReference>
<dbReference type="PROSITE" id="PS00028">
    <property type="entry name" value="ZINC_FINGER_C2H2_1"/>
    <property type="match status" value="1"/>
</dbReference>
<accession>A0A2P5YT47</accession>
<proteinExistence type="predicted"/>
<evidence type="ECO:0000313" key="4">
    <source>
        <dbReference type="Proteomes" id="UP000239757"/>
    </source>
</evidence>
<dbReference type="GO" id="GO:0008270">
    <property type="term" value="F:zinc ion binding"/>
    <property type="evidence" value="ECO:0007669"/>
    <property type="project" value="UniProtKB-KW"/>
</dbReference>
<gene>
    <name evidence="3" type="ORF">GOBAR_AA01824</name>
</gene>
<dbReference type="PROSITE" id="PS50157">
    <property type="entry name" value="ZINC_FINGER_C2H2_2"/>
    <property type="match status" value="1"/>
</dbReference>
<dbReference type="AlphaFoldDB" id="A0A2P5YT47"/>
<dbReference type="InterPro" id="IPR013087">
    <property type="entry name" value="Znf_C2H2_type"/>
</dbReference>
<feature type="domain" description="C2H2-type" evidence="2">
    <location>
        <begin position="117"/>
        <end position="145"/>
    </location>
</feature>
<dbReference type="OrthoDB" id="9514740at2759"/>
<keyword evidence="1" id="KW-0862">Zinc</keyword>
<name>A0A2P5YT47_GOSBA</name>
<organism evidence="3 4">
    <name type="scientific">Gossypium barbadense</name>
    <name type="common">Sea Island cotton</name>
    <name type="synonym">Hibiscus barbadensis</name>
    <dbReference type="NCBI Taxonomy" id="3634"/>
    <lineage>
        <taxon>Eukaryota</taxon>
        <taxon>Viridiplantae</taxon>
        <taxon>Streptophyta</taxon>
        <taxon>Embryophyta</taxon>
        <taxon>Tracheophyta</taxon>
        <taxon>Spermatophyta</taxon>
        <taxon>Magnoliopsida</taxon>
        <taxon>eudicotyledons</taxon>
        <taxon>Gunneridae</taxon>
        <taxon>Pentapetalae</taxon>
        <taxon>rosids</taxon>
        <taxon>malvids</taxon>
        <taxon>Malvales</taxon>
        <taxon>Malvaceae</taxon>
        <taxon>Malvoideae</taxon>
        <taxon>Gossypium</taxon>
    </lineage>
</organism>
<dbReference type="PANTHER" id="PTHR31681:SF3">
    <property type="entry name" value="OS04G0690100 PROTEIN"/>
    <property type="match status" value="1"/>
</dbReference>
<sequence>MQKNEVLGSLCSNTKVIHCRPEMASPEVHKKRASFGSFDTSSRSMKAPLRELNGVAVSSTNSSSLLSVSSAAAASSSAGGSFGGMPFRRFSGCYECKLVVDPLLGISKDPSLRGTICSCPECGEIFMKAENLELHQAVRHAIIKNGFKVAQETNGKGILTTATSGKAHDKAAGVEDGDYEKRAMLVCRVIAGRVKKNIMEGDNLEEYDSVAGAVGVYSDLDELFVFNPNAILPCFVVIYRGF</sequence>